<accession>A0A0M5JFR7</accession>
<dbReference type="SUPFAM" id="SSF53850">
    <property type="entry name" value="Periplasmic binding protein-like II"/>
    <property type="match status" value="1"/>
</dbReference>
<dbReference type="Gene3D" id="3.40.190.290">
    <property type="match status" value="1"/>
</dbReference>
<dbReference type="InterPro" id="IPR036390">
    <property type="entry name" value="WH_DNA-bd_sf"/>
</dbReference>
<feature type="domain" description="HTH lysR-type" evidence="5">
    <location>
        <begin position="1"/>
        <end position="58"/>
    </location>
</feature>
<organism evidence="6 7">
    <name type="scientific">Bacillus gobiensis</name>
    <dbReference type="NCBI Taxonomy" id="1441095"/>
    <lineage>
        <taxon>Bacteria</taxon>
        <taxon>Bacillati</taxon>
        <taxon>Bacillota</taxon>
        <taxon>Bacilli</taxon>
        <taxon>Bacillales</taxon>
        <taxon>Bacillaceae</taxon>
        <taxon>Bacillus</taxon>
    </lineage>
</organism>
<evidence type="ECO:0000256" key="2">
    <source>
        <dbReference type="ARBA" id="ARBA00023015"/>
    </source>
</evidence>
<keyword evidence="3" id="KW-0238">DNA-binding</keyword>
<evidence type="ECO:0000256" key="4">
    <source>
        <dbReference type="ARBA" id="ARBA00023163"/>
    </source>
</evidence>
<evidence type="ECO:0000256" key="3">
    <source>
        <dbReference type="ARBA" id="ARBA00023125"/>
    </source>
</evidence>
<evidence type="ECO:0000256" key="1">
    <source>
        <dbReference type="ARBA" id="ARBA00009437"/>
    </source>
</evidence>
<dbReference type="RefSeq" id="WP_053602014.1">
    <property type="nucleotide sequence ID" value="NZ_CP012600.1"/>
</dbReference>
<dbReference type="PANTHER" id="PTHR30126:SF40">
    <property type="entry name" value="HTH-TYPE TRANSCRIPTIONAL REGULATOR GLTR"/>
    <property type="match status" value="1"/>
</dbReference>
<dbReference type="GO" id="GO:0003700">
    <property type="term" value="F:DNA-binding transcription factor activity"/>
    <property type="evidence" value="ECO:0007669"/>
    <property type="project" value="InterPro"/>
</dbReference>
<dbReference type="AlphaFoldDB" id="A0A0M5JFR7"/>
<dbReference type="PRINTS" id="PR00039">
    <property type="entry name" value="HTHLYSR"/>
</dbReference>
<evidence type="ECO:0000313" key="7">
    <source>
        <dbReference type="Proteomes" id="UP000067625"/>
    </source>
</evidence>
<reference evidence="6 7" key="2">
    <citation type="journal article" date="2016" name="Int. J. Syst. Evol. Microbiol.">
        <title>Bacillus gobiensis sp. nov., isolated from a soil sample.</title>
        <authorList>
            <person name="Liu B."/>
            <person name="Liu G.H."/>
            <person name="Cetin S."/>
            <person name="Schumann P."/>
            <person name="Pan Z.Z."/>
            <person name="Chen Q.Q."/>
        </authorList>
    </citation>
    <scope>NUCLEOTIDE SEQUENCE [LARGE SCALE GENOMIC DNA]</scope>
    <source>
        <strain evidence="6 7">FJAT-4402</strain>
    </source>
</reference>
<sequence length="278" mass="32092">MESHDLRIFKHVAQLQSMSKTAEKLGYVQPNISQRLKGLEVELGVKLFIRNNRGVTLTNEGKILLNYVNQMTVLMEEAKAAINPHKWREPLTIGASQTISAVKIPQLVSAFLKTNHTVDVKIRTSEKLKLLEMLSYGELDGLFINGEYNHSQFEAVYSYFENITLISLTHDQLKKQHEQTLLVNSDPSCVYRNTLFDFWRKRNDKEPAIIEFDSLEAILQAVSEGLGISLMPADVAQNRKENTIHFQELKEKIKIEFVIKQRKQQRHSLKKFIHFLQS</sequence>
<dbReference type="Pfam" id="PF03466">
    <property type="entry name" value="LysR_substrate"/>
    <property type="match status" value="1"/>
</dbReference>
<reference evidence="7" key="1">
    <citation type="submission" date="2015-08" db="EMBL/GenBank/DDBJ databases">
        <title>Genome sequencing project for genomic taxonomy and phylogenomics of Bacillus-like bacteria.</title>
        <authorList>
            <person name="Liu B."/>
            <person name="Wang J."/>
            <person name="Zhu Y."/>
            <person name="Liu G."/>
            <person name="Chen Q."/>
            <person name="Chen Z."/>
            <person name="Lan J."/>
            <person name="Che J."/>
            <person name="Ge C."/>
            <person name="Shi H."/>
            <person name="Pan Z."/>
            <person name="Liu X."/>
        </authorList>
    </citation>
    <scope>NUCLEOTIDE SEQUENCE [LARGE SCALE GENOMIC DNA]</scope>
    <source>
        <strain evidence="7">FJAT-4402</strain>
    </source>
</reference>
<dbReference type="STRING" id="1441095.AM592_00745"/>
<dbReference type="InterPro" id="IPR000847">
    <property type="entry name" value="LysR_HTH_N"/>
</dbReference>
<dbReference type="FunFam" id="1.10.10.10:FF:000001">
    <property type="entry name" value="LysR family transcriptional regulator"/>
    <property type="match status" value="1"/>
</dbReference>
<dbReference type="SUPFAM" id="SSF46785">
    <property type="entry name" value="Winged helix' DNA-binding domain"/>
    <property type="match status" value="1"/>
</dbReference>
<dbReference type="InterPro" id="IPR005119">
    <property type="entry name" value="LysR_subst-bd"/>
</dbReference>
<dbReference type="EMBL" id="CP012600">
    <property type="protein sequence ID" value="ALC80289.1"/>
    <property type="molecule type" value="Genomic_DNA"/>
</dbReference>
<dbReference type="Proteomes" id="UP000067625">
    <property type="component" value="Chromosome"/>
</dbReference>
<dbReference type="OrthoDB" id="8479357at2"/>
<dbReference type="Gene3D" id="1.10.10.10">
    <property type="entry name" value="Winged helix-like DNA-binding domain superfamily/Winged helix DNA-binding domain"/>
    <property type="match status" value="1"/>
</dbReference>
<dbReference type="GO" id="GO:0000976">
    <property type="term" value="F:transcription cis-regulatory region binding"/>
    <property type="evidence" value="ECO:0007669"/>
    <property type="project" value="TreeGrafter"/>
</dbReference>
<dbReference type="PANTHER" id="PTHR30126">
    <property type="entry name" value="HTH-TYPE TRANSCRIPTIONAL REGULATOR"/>
    <property type="match status" value="1"/>
</dbReference>
<dbReference type="PATRIC" id="fig|1441095.3.peg.168"/>
<name>A0A0M5JFR7_9BACI</name>
<dbReference type="Pfam" id="PF00126">
    <property type="entry name" value="HTH_1"/>
    <property type="match status" value="1"/>
</dbReference>
<comment type="similarity">
    <text evidence="1">Belongs to the LysR transcriptional regulatory family.</text>
</comment>
<protein>
    <submittedName>
        <fullName evidence="6">Transcriptional regulator</fullName>
    </submittedName>
</protein>
<keyword evidence="7" id="KW-1185">Reference proteome</keyword>
<evidence type="ECO:0000259" key="5">
    <source>
        <dbReference type="PROSITE" id="PS50931"/>
    </source>
</evidence>
<dbReference type="CDD" id="cd05466">
    <property type="entry name" value="PBP2_LTTR_substrate"/>
    <property type="match status" value="1"/>
</dbReference>
<dbReference type="InterPro" id="IPR036388">
    <property type="entry name" value="WH-like_DNA-bd_sf"/>
</dbReference>
<evidence type="ECO:0000313" key="6">
    <source>
        <dbReference type="EMBL" id="ALC80289.1"/>
    </source>
</evidence>
<dbReference type="PROSITE" id="PS50931">
    <property type="entry name" value="HTH_LYSR"/>
    <property type="match status" value="1"/>
</dbReference>
<proteinExistence type="inferred from homology"/>
<gene>
    <name evidence="6" type="ORF">AM592_00745</name>
</gene>
<keyword evidence="4" id="KW-0804">Transcription</keyword>
<keyword evidence="2" id="KW-0805">Transcription regulation</keyword>